<reference evidence="2 3" key="1">
    <citation type="submission" date="2015-08" db="EMBL/GenBank/DDBJ databases">
        <authorList>
            <person name="Babu N.S."/>
            <person name="Beckwith C.J."/>
            <person name="Beseler K.G."/>
            <person name="Brison A."/>
            <person name="Carone J.V."/>
            <person name="Caskin T.P."/>
            <person name="Diamond M."/>
            <person name="Durham M.E."/>
            <person name="Foxe J.M."/>
            <person name="Go M."/>
            <person name="Henderson B.A."/>
            <person name="Jones I.B."/>
            <person name="McGettigan J.A."/>
            <person name="Micheletti S.J."/>
            <person name="Nasrallah M.E."/>
            <person name="Ortiz D."/>
            <person name="Piller C.R."/>
            <person name="Privatt S.R."/>
            <person name="Schneider S.L."/>
            <person name="Sharp S."/>
            <person name="Smith T.C."/>
            <person name="Stanton J.D."/>
            <person name="Ullery H.E."/>
            <person name="Wilson R.J."/>
            <person name="Serrano M.G."/>
            <person name="Buck G."/>
            <person name="Lee V."/>
            <person name="Wang Y."/>
            <person name="Carvalho R."/>
            <person name="Voegtly L."/>
            <person name="Shi R."/>
            <person name="Duckworth R."/>
            <person name="Johnson A."/>
            <person name="Loviza R."/>
            <person name="Walstead R."/>
            <person name="Shah Z."/>
            <person name="Kiflezghi M."/>
            <person name="Wade K."/>
            <person name="Ball S.L."/>
            <person name="Bradley K.W."/>
            <person name="Asai D.J."/>
            <person name="Bowman C.A."/>
            <person name="Russell D.A."/>
            <person name="Pope W.H."/>
            <person name="Jacobs-Sera D."/>
            <person name="Hendrix R.W."/>
            <person name="Hatfull G.F."/>
        </authorList>
    </citation>
    <scope>NUCLEOTIDE SEQUENCE [LARGE SCALE GENOMIC DNA]</scope>
    <source>
        <strain evidence="2 3">DSM 27648</strain>
    </source>
</reference>
<keyword evidence="3" id="KW-1185">Reference proteome</keyword>
<organism evidence="2 3">
    <name type="scientific">Labilithrix luteola</name>
    <dbReference type="NCBI Taxonomy" id="1391654"/>
    <lineage>
        <taxon>Bacteria</taxon>
        <taxon>Pseudomonadati</taxon>
        <taxon>Myxococcota</taxon>
        <taxon>Polyangia</taxon>
        <taxon>Polyangiales</taxon>
        <taxon>Labilitrichaceae</taxon>
        <taxon>Labilithrix</taxon>
    </lineage>
</organism>
<feature type="compositionally biased region" description="Basic and acidic residues" evidence="1">
    <location>
        <begin position="41"/>
        <end position="50"/>
    </location>
</feature>
<dbReference type="AlphaFoldDB" id="A0A0K1QGF5"/>
<evidence type="ECO:0000313" key="3">
    <source>
        <dbReference type="Proteomes" id="UP000064967"/>
    </source>
</evidence>
<gene>
    <name evidence="2" type="ORF">AKJ09_11183</name>
</gene>
<feature type="compositionally biased region" description="Low complexity" evidence="1">
    <location>
        <begin position="51"/>
        <end position="64"/>
    </location>
</feature>
<sequence>MVIMMWNADDNNTGGTQESSETKTDAATEERRPRRRGFAAMDRERVREIASKGGKAAHSAGTAHQFSSEEARVAGRKGGMAPHVRRGGVRRRPAAEGATPSGAGAGQATHNPGEHGGDNR</sequence>
<feature type="compositionally biased region" description="Basic and acidic residues" evidence="1">
    <location>
        <begin position="20"/>
        <end position="32"/>
    </location>
</feature>
<accession>A0A0K1QGF5</accession>
<name>A0A0K1QGF5_9BACT</name>
<dbReference type="Proteomes" id="UP000064967">
    <property type="component" value="Chromosome"/>
</dbReference>
<dbReference type="KEGG" id="llu:AKJ09_11183"/>
<dbReference type="EMBL" id="CP012333">
    <property type="protein sequence ID" value="AKV04520.1"/>
    <property type="molecule type" value="Genomic_DNA"/>
</dbReference>
<dbReference type="InterPro" id="IPR019626">
    <property type="entry name" value="Stress-induced_KGG_rpt"/>
</dbReference>
<feature type="compositionally biased region" description="Basic residues" evidence="1">
    <location>
        <begin position="83"/>
        <end position="92"/>
    </location>
</feature>
<dbReference type="Pfam" id="PF10685">
    <property type="entry name" value="KGG"/>
    <property type="match status" value="1"/>
</dbReference>
<proteinExistence type="predicted"/>
<feature type="region of interest" description="Disordered" evidence="1">
    <location>
        <begin position="1"/>
        <end position="120"/>
    </location>
</feature>
<evidence type="ECO:0000313" key="2">
    <source>
        <dbReference type="EMBL" id="AKV04520.1"/>
    </source>
</evidence>
<evidence type="ECO:0000256" key="1">
    <source>
        <dbReference type="SAM" id="MobiDB-lite"/>
    </source>
</evidence>
<protein>
    <submittedName>
        <fullName evidence="2">General stress protein</fullName>
    </submittedName>
</protein>
<dbReference type="STRING" id="1391654.AKJ09_11183"/>
<feature type="compositionally biased region" description="Polar residues" evidence="1">
    <location>
        <begin position="9"/>
        <end position="19"/>
    </location>
</feature>